<dbReference type="AlphaFoldDB" id="A0A4V6DTD2"/>
<evidence type="ECO:0000313" key="2">
    <source>
        <dbReference type="Proteomes" id="UP000308133"/>
    </source>
</evidence>
<comment type="caution">
    <text evidence="1">The sequence shown here is derived from an EMBL/GenBank/DDBJ whole genome shotgun (WGS) entry which is preliminary data.</text>
</comment>
<sequence>MPCGANTGRRVVRSAIGSSNGLWITDDILDNAFSHYLRAHRHQHRRHGSNVPGPMEARKRQSKRRMGMAVSFDQPMGPLIPEWRGMFSMGSLFDKRPIDSRWTWAAPTDRSTGNKSNGLAVQDIPTMTDDSSSDVVVCPAVTLDECHSLDDIRTLYWRTCPLGEDAVKFGEAALTRYLELFDETLHSRRAATFGSLTEFLTSEMNDANTYNTAFLIRWLARHEDRYSKALERQHVRVCNFAREQVTSGSMSFPAISQLLKALQEYRIIASPIATSNPSKSYSFSKTDTLIKAIERQLQNCWGEDGALAAGDELVHYLQSLPRRRRYLVRLLRTVAGMPSNHQWKHAGCVRDALIECMHDERSEEPVSVLMSTMECVSAMVTEEARLQAWWIDTAVYTTHSLLILTFHNPENNKYLTQWLEALRLQGQHSHSAPFVTKIWDRVVPLLIRARAGTKPELAEMVLQLHQHQIKIEGDALKATRFGHAQTATILIRRHLGSGNIWKAKWVFDRSPSRLSHCEPLLPALVSIGHDNISTYMTMLNRRDIANTVPMESRSHPLNPLTTGRVRMVDALARQVSLSDKISDKRALKLVWALYKYVLDHKAPISSTMTRALVRVGLTRYLSHNAPVLNHRSVRILQLVNQTEGEYIAKLLEMVVVEWARVVEGRLERGDIVQHPLQVSQGGGQDTTLGAAGGVQPTVRSMPVRTRWRRRLVPSVRRGKRVRHVVRFRGFSGTKIATVRVSPTAS</sequence>
<dbReference type="EMBL" id="PTQR01000100">
    <property type="protein sequence ID" value="TKX20142.1"/>
    <property type="molecule type" value="Genomic_DNA"/>
</dbReference>
<accession>A0A4V6DTD2</accession>
<evidence type="ECO:0000313" key="1">
    <source>
        <dbReference type="EMBL" id="TKX20142.1"/>
    </source>
</evidence>
<protein>
    <submittedName>
        <fullName evidence="1">Uncharacterized protein</fullName>
    </submittedName>
</protein>
<proteinExistence type="predicted"/>
<gene>
    <name evidence="1" type="ORF">C1H76_7643</name>
</gene>
<reference evidence="1 2" key="1">
    <citation type="submission" date="2018-02" db="EMBL/GenBank/DDBJ databases">
        <title>Draft genome sequences of Elsinoe sp., causing black scab on jojoba.</title>
        <authorList>
            <person name="Stodart B."/>
            <person name="Jeffress S."/>
            <person name="Ash G."/>
            <person name="Arun Chinnappa K."/>
        </authorList>
    </citation>
    <scope>NUCLEOTIDE SEQUENCE [LARGE SCALE GENOMIC DNA]</scope>
    <source>
        <strain evidence="1 2">Hillstone_2</strain>
    </source>
</reference>
<name>A0A4V6DTD2_9PEZI</name>
<dbReference type="Proteomes" id="UP000308133">
    <property type="component" value="Unassembled WGS sequence"/>
</dbReference>
<organism evidence="1 2">
    <name type="scientific">Elsinoe australis</name>
    <dbReference type="NCBI Taxonomy" id="40998"/>
    <lineage>
        <taxon>Eukaryota</taxon>
        <taxon>Fungi</taxon>
        <taxon>Dikarya</taxon>
        <taxon>Ascomycota</taxon>
        <taxon>Pezizomycotina</taxon>
        <taxon>Dothideomycetes</taxon>
        <taxon>Dothideomycetidae</taxon>
        <taxon>Myriangiales</taxon>
        <taxon>Elsinoaceae</taxon>
        <taxon>Elsinoe</taxon>
    </lineage>
</organism>